<keyword evidence="2" id="KW-1133">Transmembrane helix</keyword>
<evidence type="ECO:0000313" key="4">
    <source>
        <dbReference type="Proteomes" id="UP000662747"/>
    </source>
</evidence>
<keyword evidence="4" id="KW-1185">Reference proteome</keyword>
<evidence type="ECO:0000256" key="2">
    <source>
        <dbReference type="SAM" id="Phobius"/>
    </source>
</evidence>
<dbReference type="InterPro" id="IPR011990">
    <property type="entry name" value="TPR-like_helical_dom_sf"/>
</dbReference>
<evidence type="ECO:0000313" key="3">
    <source>
        <dbReference type="EMBL" id="QSQ27430.1"/>
    </source>
</evidence>
<dbReference type="EMBL" id="CP071090">
    <property type="protein sequence ID" value="QSQ27430.1"/>
    <property type="molecule type" value="Genomic_DNA"/>
</dbReference>
<name>A0ABX7PAC4_9BACT</name>
<sequence length="308" mass="32619">MSPVREEGEALMDDLFAPLDGEAGPARRISRQKSAALVLAAMDAATHETPSRPKVRKKWPPVLLVAGAVLFTGAAAAAVWALVRAEREPESQVAHAMPEASPDASAHAPEVAPGTTVGSAQPASMHTKVTEQVSEADAYGSVPTGATEKGVGASTEVKQSDSTTPAVRKQRQGTASRPPPVMAPEDLLREANALRAGGSWKDAEALYLRVIREQPSSLAAYVARVASGSLRLEHLGNARGALRQFQEALRVQPQGVLDQEARHGIAEAWRALGDTKTEARALEEFLAHHPDSPLGTNARARLRELSSP</sequence>
<feature type="region of interest" description="Disordered" evidence="1">
    <location>
        <begin position="92"/>
        <end position="183"/>
    </location>
</feature>
<dbReference type="InterPro" id="IPR019734">
    <property type="entry name" value="TPR_rpt"/>
</dbReference>
<reference evidence="3 4" key="1">
    <citation type="submission" date="2021-02" db="EMBL/GenBank/DDBJ databases">
        <title>De Novo genome assembly of isolated myxobacteria.</title>
        <authorList>
            <person name="Stevens D.C."/>
        </authorList>
    </citation>
    <scope>NUCLEOTIDE SEQUENCE [LARGE SCALE GENOMIC DNA]</scope>
    <source>
        <strain evidence="4">SCPEA02</strain>
    </source>
</reference>
<evidence type="ECO:0000256" key="1">
    <source>
        <dbReference type="SAM" id="MobiDB-lite"/>
    </source>
</evidence>
<dbReference type="Pfam" id="PF13174">
    <property type="entry name" value="TPR_6"/>
    <property type="match status" value="1"/>
</dbReference>
<proteinExistence type="predicted"/>
<dbReference type="RefSeq" id="WP_206728951.1">
    <property type="nucleotide sequence ID" value="NZ_CP071090.1"/>
</dbReference>
<feature type="transmembrane region" description="Helical" evidence="2">
    <location>
        <begin position="62"/>
        <end position="83"/>
    </location>
</feature>
<accession>A0ABX7PAC4</accession>
<feature type="compositionally biased region" description="Polar residues" evidence="1">
    <location>
        <begin position="156"/>
        <end position="165"/>
    </location>
</feature>
<gene>
    <name evidence="3" type="ORF">JY651_22055</name>
</gene>
<organism evidence="3 4">
    <name type="scientific">Pyxidicoccus parkwayensis</name>
    <dbReference type="NCBI Taxonomy" id="2813578"/>
    <lineage>
        <taxon>Bacteria</taxon>
        <taxon>Pseudomonadati</taxon>
        <taxon>Myxococcota</taxon>
        <taxon>Myxococcia</taxon>
        <taxon>Myxococcales</taxon>
        <taxon>Cystobacterineae</taxon>
        <taxon>Myxococcaceae</taxon>
        <taxon>Pyxidicoccus</taxon>
    </lineage>
</organism>
<protein>
    <submittedName>
        <fullName evidence="3">Tetratricopeptide repeat protein</fullName>
    </submittedName>
</protein>
<keyword evidence="2" id="KW-0812">Transmembrane</keyword>
<dbReference type="Proteomes" id="UP000662747">
    <property type="component" value="Chromosome"/>
</dbReference>
<dbReference type="Gene3D" id="1.25.40.10">
    <property type="entry name" value="Tetratricopeptide repeat domain"/>
    <property type="match status" value="1"/>
</dbReference>
<dbReference type="SUPFAM" id="SSF48452">
    <property type="entry name" value="TPR-like"/>
    <property type="match status" value="1"/>
</dbReference>
<keyword evidence="2" id="KW-0472">Membrane</keyword>